<gene>
    <name evidence="4" type="ORF">HK439_22670</name>
</gene>
<dbReference type="EMBL" id="JABFCZ010000030">
    <property type="protein sequence ID" value="MBD1549072.1"/>
    <property type="molecule type" value="Genomic_DNA"/>
</dbReference>
<accession>A0A926NXA4</accession>
<organism evidence="4 5">
    <name type="scientific">Roseibium aggregatum</name>
    <dbReference type="NCBI Taxonomy" id="187304"/>
    <lineage>
        <taxon>Bacteria</taxon>
        <taxon>Pseudomonadati</taxon>
        <taxon>Pseudomonadota</taxon>
        <taxon>Alphaproteobacteria</taxon>
        <taxon>Hyphomicrobiales</taxon>
        <taxon>Stappiaceae</taxon>
        <taxon>Roseibium</taxon>
    </lineage>
</organism>
<dbReference type="Gene3D" id="3.40.630.30">
    <property type="match status" value="1"/>
</dbReference>
<dbReference type="PANTHER" id="PTHR43877">
    <property type="entry name" value="AMINOALKYLPHOSPHONATE N-ACETYLTRANSFERASE-RELATED-RELATED"/>
    <property type="match status" value="1"/>
</dbReference>
<evidence type="ECO:0000256" key="2">
    <source>
        <dbReference type="ARBA" id="ARBA00023315"/>
    </source>
</evidence>
<dbReference type="InterPro" id="IPR050832">
    <property type="entry name" value="Bact_Acetyltransf"/>
</dbReference>
<dbReference type="AlphaFoldDB" id="A0A926NXA4"/>
<evidence type="ECO:0000313" key="5">
    <source>
        <dbReference type="Proteomes" id="UP000598467"/>
    </source>
</evidence>
<comment type="caution">
    <text evidence="4">The sequence shown here is derived from an EMBL/GenBank/DDBJ whole genome shotgun (WGS) entry which is preliminary data.</text>
</comment>
<dbReference type="InterPro" id="IPR016181">
    <property type="entry name" value="Acyl_CoA_acyltransferase"/>
</dbReference>
<keyword evidence="1" id="KW-0808">Transferase</keyword>
<dbReference type="CDD" id="cd04301">
    <property type="entry name" value="NAT_SF"/>
    <property type="match status" value="1"/>
</dbReference>
<reference evidence="4" key="1">
    <citation type="submission" date="2020-05" db="EMBL/GenBank/DDBJ databases">
        <title>Identification of trans-AT polyketide cluster in two marine bacteria, producers of a novel glutaramide-containing polyketide sesbanimide D and analogs.</title>
        <authorList>
            <person name="Kacar D."/>
            <person name="Rodriguez P."/>
            <person name="Canedo L."/>
            <person name="Gonzalez E."/>
            <person name="Galan B."/>
            <person name="De La Calle F."/>
            <person name="Garcia J.L."/>
        </authorList>
    </citation>
    <scope>NUCLEOTIDE SEQUENCE</scope>
    <source>
        <strain evidence="4">PHM038</strain>
    </source>
</reference>
<dbReference type="InterPro" id="IPR000182">
    <property type="entry name" value="GNAT_dom"/>
</dbReference>
<evidence type="ECO:0000313" key="4">
    <source>
        <dbReference type="EMBL" id="MBD1549072.1"/>
    </source>
</evidence>
<protein>
    <submittedName>
        <fullName evidence="4">GNAT family N-acetyltransferase</fullName>
    </submittedName>
</protein>
<evidence type="ECO:0000256" key="1">
    <source>
        <dbReference type="ARBA" id="ARBA00022679"/>
    </source>
</evidence>
<sequence length="160" mass="17631">MPSEPAPRPAVPEDAPHLLSLAERAYSPWIEVIGAVPLPMTADYAAFIADHEAWVTGPEDAPTGSLVLVREPDHLLLWSIAVDPSAKGTGLGNFLLDFTLKRAEELGLPEVRLFTNVLMDTNRAWYARHGFRETGRKQIDDKHVVYMARPVGSGTEHNPL</sequence>
<feature type="domain" description="N-acetyltransferase" evidence="3">
    <location>
        <begin position="5"/>
        <end position="152"/>
    </location>
</feature>
<evidence type="ECO:0000259" key="3">
    <source>
        <dbReference type="PROSITE" id="PS51186"/>
    </source>
</evidence>
<dbReference type="PROSITE" id="PS51186">
    <property type="entry name" value="GNAT"/>
    <property type="match status" value="1"/>
</dbReference>
<dbReference type="Proteomes" id="UP000598467">
    <property type="component" value="Unassembled WGS sequence"/>
</dbReference>
<dbReference type="Pfam" id="PF00583">
    <property type="entry name" value="Acetyltransf_1"/>
    <property type="match status" value="1"/>
</dbReference>
<dbReference type="GO" id="GO:0016747">
    <property type="term" value="F:acyltransferase activity, transferring groups other than amino-acyl groups"/>
    <property type="evidence" value="ECO:0007669"/>
    <property type="project" value="InterPro"/>
</dbReference>
<name>A0A926NXA4_9HYPH</name>
<dbReference type="SUPFAM" id="SSF55729">
    <property type="entry name" value="Acyl-CoA N-acyltransferases (Nat)"/>
    <property type="match status" value="1"/>
</dbReference>
<keyword evidence="2" id="KW-0012">Acyltransferase</keyword>
<proteinExistence type="predicted"/>